<dbReference type="EMBL" id="LK032659">
    <property type="protein sequence ID" value="CDY46289.1"/>
    <property type="molecule type" value="Genomic_DNA"/>
</dbReference>
<gene>
    <name evidence="2" type="primary">BnaC05g21670D</name>
    <name evidence="2" type="ORF">GSBRNA2T00083663001</name>
</gene>
<reference evidence="2 3" key="1">
    <citation type="journal article" date="2014" name="Science">
        <title>Plant genetics. Early allopolyploid evolution in the post-Neolithic Brassica napus oilseed genome.</title>
        <authorList>
            <person name="Chalhoub B."/>
            <person name="Denoeud F."/>
            <person name="Liu S."/>
            <person name="Parkin I.A."/>
            <person name="Tang H."/>
            <person name="Wang X."/>
            <person name="Chiquet J."/>
            <person name="Belcram H."/>
            <person name="Tong C."/>
            <person name="Samans B."/>
            <person name="Correa M."/>
            <person name="Da Silva C."/>
            <person name="Just J."/>
            <person name="Falentin C."/>
            <person name="Koh C.S."/>
            <person name="Le Clainche I."/>
            <person name="Bernard M."/>
            <person name="Bento P."/>
            <person name="Noel B."/>
            <person name="Labadie K."/>
            <person name="Alberti A."/>
            <person name="Charles M."/>
            <person name="Arnaud D."/>
            <person name="Guo H."/>
            <person name="Daviaud C."/>
            <person name="Alamery S."/>
            <person name="Jabbari K."/>
            <person name="Zhao M."/>
            <person name="Edger P.P."/>
            <person name="Chelaifa H."/>
            <person name="Tack D."/>
            <person name="Lassalle G."/>
            <person name="Mestiri I."/>
            <person name="Schnel N."/>
            <person name="Le Paslier M.C."/>
            <person name="Fan G."/>
            <person name="Renault V."/>
            <person name="Bayer P.E."/>
            <person name="Golicz A.A."/>
            <person name="Manoli S."/>
            <person name="Lee T.H."/>
            <person name="Thi V.H."/>
            <person name="Chalabi S."/>
            <person name="Hu Q."/>
            <person name="Fan C."/>
            <person name="Tollenaere R."/>
            <person name="Lu Y."/>
            <person name="Battail C."/>
            <person name="Shen J."/>
            <person name="Sidebottom C.H."/>
            <person name="Wang X."/>
            <person name="Canaguier A."/>
            <person name="Chauveau A."/>
            <person name="Berard A."/>
            <person name="Deniot G."/>
            <person name="Guan M."/>
            <person name="Liu Z."/>
            <person name="Sun F."/>
            <person name="Lim Y.P."/>
            <person name="Lyons E."/>
            <person name="Town C.D."/>
            <person name="Bancroft I."/>
            <person name="Wang X."/>
            <person name="Meng J."/>
            <person name="Ma J."/>
            <person name="Pires J.C."/>
            <person name="King G.J."/>
            <person name="Brunel D."/>
            <person name="Delourme R."/>
            <person name="Renard M."/>
            <person name="Aury J.M."/>
            <person name="Adams K.L."/>
            <person name="Batley J."/>
            <person name="Snowdon R.J."/>
            <person name="Tost J."/>
            <person name="Edwards D."/>
            <person name="Zhou Y."/>
            <person name="Hua W."/>
            <person name="Sharpe A.G."/>
            <person name="Paterson A.H."/>
            <person name="Guan C."/>
            <person name="Wincker P."/>
        </authorList>
    </citation>
    <scope>NUCLEOTIDE SEQUENCE [LARGE SCALE GENOMIC DNA]</scope>
    <source>
        <strain evidence="3">cv. Darmor-bzh</strain>
    </source>
</reference>
<organism evidence="2 3">
    <name type="scientific">Brassica napus</name>
    <name type="common">Rape</name>
    <dbReference type="NCBI Taxonomy" id="3708"/>
    <lineage>
        <taxon>Eukaryota</taxon>
        <taxon>Viridiplantae</taxon>
        <taxon>Streptophyta</taxon>
        <taxon>Embryophyta</taxon>
        <taxon>Tracheophyta</taxon>
        <taxon>Spermatophyta</taxon>
        <taxon>Magnoliopsida</taxon>
        <taxon>eudicotyledons</taxon>
        <taxon>Gunneridae</taxon>
        <taxon>Pentapetalae</taxon>
        <taxon>rosids</taxon>
        <taxon>malvids</taxon>
        <taxon>Brassicales</taxon>
        <taxon>Brassicaceae</taxon>
        <taxon>Brassiceae</taxon>
        <taxon>Brassica</taxon>
    </lineage>
</organism>
<proteinExistence type="predicted"/>
<dbReference type="Pfam" id="PF08268">
    <property type="entry name" value="FBA_3"/>
    <property type="match status" value="1"/>
</dbReference>
<dbReference type="Gramene" id="CDY46289">
    <property type="protein sequence ID" value="CDY46289"/>
    <property type="gene ID" value="GSBRNA2T00083663001"/>
</dbReference>
<protein>
    <submittedName>
        <fullName evidence="2">BnaC05g21670D protein</fullName>
    </submittedName>
</protein>
<dbReference type="InterPro" id="IPR017451">
    <property type="entry name" value="F-box-assoc_interact_dom"/>
</dbReference>
<evidence type="ECO:0000313" key="3">
    <source>
        <dbReference type="Proteomes" id="UP000028999"/>
    </source>
</evidence>
<name>A0A078IAE1_BRANA</name>
<dbReference type="PANTHER" id="PTHR31111">
    <property type="entry name" value="BNAA05G37150D PROTEIN-RELATED"/>
    <property type="match status" value="1"/>
</dbReference>
<accession>A0A078IAE1</accession>
<dbReference type="Proteomes" id="UP000028999">
    <property type="component" value="Unassembled WGS sequence"/>
</dbReference>
<evidence type="ECO:0000259" key="1">
    <source>
        <dbReference type="Pfam" id="PF08268"/>
    </source>
</evidence>
<feature type="domain" description="F-box associated beta-propeller type 3" evidence="1">
    <location>
        <begin position="7"/>
        <end position="122"/>
    </location>
</feature>
<dbReference type="OMA" id="HEWTHQS"/>
<dbReference type="NCBIfam" id="TIGR01640">
    <property type="entry name" value="F_box_assoc_1"/>
    <property type="match status" value="1"/>
</dbReference>
<dbReference type="PaxDb" id="3708-A0A078IAE1"/>
<evidence type="ECO:0000313" key="2">
    <source>
        <dbReference type="EMBL" id="CDY46289.1"/>
    </source>
</evidence>
<sequence>MEILTKGIPMHSPRGYGRCFSGVLYYEAHVEGQNIIMSFDVKSESFSPKKYPEALSRLGFDMIPYEGRLALVTYSFGLSNVDLYILNDADGHEWTHQSFINIFCKSKLWRNPVIFKGITDDGVKGEIRRHCGLAPSRSLLPL</sequence>
<dbReference type="PANTHER" id="PTHR31111:SF97">
    <property type="entry name" value="F-BOX DOMAIN-CONTAINING PROTEIN"/>
    <property type="match status" value="1"/>
</dbReference>
<dbReference type="InterPro" id="IPR013187">
    <property type="entry name" value="F-box-assoc_dom_typ3"/>
</dbReference>
<keyword evidence="3" id="KW-1185">Reference proteome</keyword>
<dbReference type="AlphaFoldDB" id="A0A078IAE1"/>